<name>A0A8D8R4I9_9HEMI</name>
<protein>
    <submittedName>
        <fullName evidence="1">Uncharacterized protein</fullName>
    </submittedName>
</protein>
<dbReference type="EMBL" id="HBUF01350653">
    <property type="protein sequence ID" value="CAG6713466.1"/>
    <property type="molecule type" value="Transcribed_RNA"/>
</dbReference>
<dbReference type="EMBL" id="HBUF01350654">
    <property type="protein sequence ID" value="CAG6713468.1"/>
    <property type="molecule type" value="Transcribed_RNA"/>
</dbReference>
<dbReference type="EMBL" id="HBUF01350658">
    <property type="protein sequence ID" value="CAG6713476.1"/>
    <property type="molecule type" value="Transcribed_RNA"/>
</dbReference>
<accession>A0A8D8R4I9</accession>
<dbReference type="EMBL" id="HBUF01131217">
    <property type="protein sequence ID" value="CAG6644205.1"/>
    <property type="molecule type" value="Transcribed_RNA"/>
</dbReference>
<dbReference type="EMBL" id="HBUF01199466">
    <property type="protein sequence ID" value="CAG6661383.1"/>
    <property type="molecule type" value="Transcribed_RNA"/>
</dbReference>
<dbReference type="EMBL" id="HBUF01665109">
    <property type="protein sequence ID" value="CAG6789457.1"/>
    <property type="molecule type" value="Transcribed_RNA"/>
</dbReference>
<dbReference type="EMBL" id="HBUF01199467">
    <property type="protein sequence ID" value="CAG6661385.1"/>
    <property type="molecule type" value="Transcribed_RNA"/>
</dbReference>
<dbReference type="EMBL" id="HBUF01131214">
    <property type="protein sequence ID" value="CAG6644199.1"/>
    <property type="molecule type" value="Transcribed_RNA"/>
</dbReference>
<dbReference type="EMBL" id="HBUF01131216">
    <property type="protein sequence ID" value="CAG6644203.1"/>
    <property type="molecule type" value="Transcribed_RNA"/>
</dbReference>
<reference evidence="1" key="1">
    <citation type="submission" date="2021-05" db="EMBL/GenBank/DDBJ databases">
        <authorList>
            <person name="Alioto T."/>
            <person name="Alioto T."/>
            <person name="Gomez Garrido J."/>
        </authorList>
    </citation>
    <scope>NUCLEOTIDE SEQUENCE</scope>
</reference>
<dbReference type="EMBL" id="HBUF01131215">
    <property type="protein sequence ID" value="CAG6644201.1"/>
    <property type="molecule type" value="Transcribed_RNA"/>
</dbReference>
<dbReference type="EMBL" id="HBUF01199464">
    <property type="protein sequence ID" value="CAG6661379.1"/>
    <property type="molecule type" value="Transcribed_RNA"/>
</dbReference>
<dbReference type="EMBL" id="HBUF01350656">
    <property type="protein sequence ID" value="CAG6713472.1"/>
    <property type="molecule type" value="Transcribed_RNA"/>
</dbReference>
<sequence>MSSSPTVSTTSPPRFDLNYLGNTVVTGGTRNTVGHRPLWMQTTVGVWHSYRIWPSRTSRKHRVKSFIITKCSNCPPVLIRWVTSDGSWWPAVSFPGFWSTSLCGRVSARPVESSISPPPFRLF</sequence>
<dbReference type="EMBL" id="HBUF01350655">
    <property type="protein sequence ID" value="CAG6713470.1"/>
    <property type="molecule type" value="Transcribed_RNA"/>
</dbReference>
<evidence type="ECO:0000313" key="1">
    <source>
        <dbReference type="EMBL" id="CAG6644199.1"/>
    </source>
</evidence>
<dbReference type="EMBL" id="HBUF01350657">
    <property type="protein sequence ID" value="CAG6713474.1"/>
    <property type="molecule type" value="Transcribed_RNA"/>
</dbReference>
<dbReference type="EMBL" id="HBUF01665110">
    <property type="protein sequence ID" value="CAG6789459.1"/>
    <property type="molecule type" value="Transcribed_RNA"/>
</dbReference>
<proteinExistence type="predicted"/>
<organism evidence="1">
    <name type="scientific">Cacopsylla melanoneura</name>
    <dbReference type="NCBI Taxonomy" id="428564"/>
    <lineage>
        <taxon>Eukaryota</taxon>
        <taxon>Metazoa</taxon>
        <taxon>Ecdysozoa</taxon>
        <taxon>Arthropoda</taxon>
        <taxon>Hexapoda</taxon>
        <taxon>Insecta</taxon>
        <taxon>Pterygota</taxon>
        <taxon>Neoptera</taxon>
        <taxon>Paraneoptera</taxon>
        <taxon>Hemiptera</taxon>
        <taxon>Sternorrhyncha</taxon>
        <taxon>Psylloidea</taxon>
        <taxon>Psyllidae</taxon>
        <taxon>Psyllinae</taxon>
        <taxon>Cacopsylla</taxon>
    </lineage>
</organism>
<dbReference type="AlphaFoldDB" id="A0A8D8R4I9"/>
<dbReference type="EMBL" id="HBUF01350652">
    <property type="protein sequence ID" value="CAG6713464.1"/>
    <property type="molecule type" value="Transcribed_RNA"/>
</dbReference>
<dbReference type="EMBL" id="HBUF01350659">
    <property type="protein sequence ID" value="CAG6713478.1"/>
    <property type="molecule type" value="Transcribed_RNA"/>
</dbReference>
<dbReference type="EMBL" id="HBUF01199465">
    <property type="protein sequence ID" value="CAG6661381.1"/>
    <property type="molecule type" value="Transcribed_RNA"/>
</dbReference>